<dbReference type="Proteomes" id="UP000235145">
    <property type="component" value="Unassembled WGS sequence"/>
</dbReference>
<gene>
    <name evidence="1" type="ORF">LSAT_V11C300133610</name>
</gene>
<dbReference type="InterPro" id="IPR052035">
    <property type="entry name" value="ZnF_BED_domain_contain"/>
</dbReference>
<sequence length="256" mass="29392">MENWVPSQQTQIDDEDVLVDNTQIDNKDGRCQTTKKKKNMTKERVVEPIMMNLRLTTFNIANANGVTHCSKPSPAKTNSIEIWKHDEKRIKKKALLNLFVVGELPFKFVENEAFIKYINALNGKVVLQCTTTISKRVADYYVEEKAKLNKFFSNPLTNVHLPTDCWTSSCQPSSYKVVTTHFIDKDWVMHKRVINFKSLNSYRGEDIGRTLLTCFEGWGINNVMTITIDNVISNDKAIEFLTKNYQTCTMGGNNYT</sequence>
<dbReference type="PANTHER" id="PTHR46481:SF7">
    <property type="entry name" value="ZINC FINGER BED DOMAIN-CONTAINING PROTEIN RICESLEEPER 2-LIKE"/>
    <property type="match status" value="1"/>
</dbReference>
<evidence type="ECO:0000313" key="2">
    <source>
        <dbReference type="Proteomes" id="UP000235145"/>
    </source>
</evidence>
<dbReference type="EMBL" id="NBSK02000003">
    <property type="protein sequence ID" value="KAJ0216124.1"/>
    <property type="molecule type" value="Genomic_DNA"/>
</dbReference>
<name>A0A9R1XNG6_LACSA</name>
<dbReference type="SUPFAM" id="SSF53098">
    <property type="entry name" value="Ribonuclease H-like"/>
    <property type="match status" value="1"/>
</dbReference>
<dbReference type="AlphaFoldDB" id="A0A9R1XNG6"/>
<accession>A0A9R1XNG6</accession>
<dbReference type="PANTHER" id="PTHR46481">
    <property type="entry name" value="ZINC FINGER BED DOMAIN-CONTAINING PROTEIN 4"/>
    <property type="match status" value="1"/>
</dbReference>
<organism evidence="1 2">
    <name type="scientific">Lactuca sativa</name>
    <name type="common">Garden lettuce</name>
    <dbReference type="NCBI Taxonomy" id="4236"/>
    <lineage>
        <taxon>Eukaryota</taxon>
        <taxon>Viridiplantae</taxon>
        <taxon>Streptophyta</taxon>
        <taxon>Embryophyta</taxon>
        <taxon>Tracheophyta</taxon>
        <taxon>Spermatophyta</taxon>
        <taxon>Magnoliopsida</taxon>
        <taxon>eudicotyledons</taxon>
        <taxon>Gunneridae</taxon>
        <taxon>Pentapetalae</taxon>
        <taxon>asterids</taxon>
        <taxon>campanulids</taxon>
        <taxon>Asterales</taxon>
        <taxon>Asteraceae</taxon>
        <taxon>Cichorioideae</taxon>
        <taxon>Cichorieae</taxon>
        <taxon>Lactucinae</taxon>
        <taxon>Lactuca</taxon>
    </lineage>
</organism>
<protein>
    <submittedName>
        <fullName evidence="1">Uncharacterized protein</fullName>
    </submittedName>
</protein>
<evidence type="ECO:0000313" key="1">
    <source>
        <dbReference type="EMBL" id="KAJ0216124.1"/>
    </source>
</evidence>
<proteinExistence type="predicted"/>
<dbReference type="InterPro" id="IPR012337">
    <property type="entry name" value="RNaseH-like_sf"/>
</dbReference>
<reference evidence="1 2" key="1">
    <citation type="journal article" date="2017" name="Nat. Commun.">
        <title>Genome assembly with in vitro proximity ligation data and whole-genome triplication in lettuce.</title>
        <authorList>
            <person name="Reyes-Chin-Wo S."/>
            <person name="Wang Z."/>
            <person name="Yang X."/>
            <person name="Kozik A."/>
            <person name="Arikit S."/>
            <person name="Song C."/>
            <person name="Xia L."/>
            <person name="Froenicke L."/>
            <person name="Lavelle D.O."/>
            <person name="Truco M.J."/>
            <person name="Xia R."/>
            <person name="Zhu S."/>
            <person name="Xu C."/>
            <person name="Xu H."/>
            <person name="Xu X."/>
            <person name="Cox K."/>
            <person name="Korf I."/>
            <person name="Meyers B.C."/>
            <person name="Michelmore R.W."/>
        </authorList>
    </citation>
    <scope>NUCLEOTIDE SEQUENCE [LARGE SCALE GENOMIC DNA]</scope>
    <source>
        <strain evidence="2">cv. Salinas</strain>
        <tissue evidence="1">Seedlings</tissue>
    </source>
</reference>
<keyword evidence="2" id="KW-1185">Reference proteome</keyword>
<comment type="caution">
    <text evidence="1">The sequence shown here is derived from an EMBL/GenBank/DDBJ whole genome shotgun (WGS) entry which is preliminary data.</text>
</comment>
<dbReference type="SUPFAM" id="SSF140996">
    <property type="entry name" value="Hermes dimerisation domain"/>
    <property type="match status" value="1"/>
</dbReference>